<dbReference type="InterPro" id="IPR046373">
    <property type="entry name" value="Acyl-CoA_Oxase/DH_mid-dom_sf"/>
</dbReference>
<dbReference type="InterPro" id="IPR006091">
    <property type="entry name" value="Acyl-CoA_Oxase/DH_mid-dom"/>
</dbReference>
<dbReference type="InterPro" id="IPR013786">
    <property type="entry name" value="AcylCoA_DH/ox_N"/>
</dbReference>
<dbReference type="InterPro" id="IPR009100">
    <property type="entry name" value="AcylCoA_DH/oxidase_NM_dom_sf"/>
</dbReference>
<dbReference type="Gene3D" id="2.40.110.10">
    <property type="entry name" value="Butyryl-CoA Dehydrogenase, subunit A, domain 2"/>
    <property type="match status" value="1"/>
</dbReference>
<evidence type="ECO:0000256" key="1">
    <source>
        <dbReference type="ARBA" id="ARBA00001974"/>
    </source>
</evidence>
<evidence type="ECO:0000256" key="6">
    <source>
        <dbReference type="RuleBase" id="RU362125"/>
    </source>
</evidence>
<evidence type="ECO:0000256" key="4">
    <source>
        <dbReference type="ARBA" id="ARBA00022827"/>
    </source>
</evidence>
<dbReference type="Pfam" id="PF00441">
    <property type="entry name" value="Acyl-CoA_dh_1"/>
    <property type="match status" value="1"/>
</dbReference>
<sequence length="410" mass="44731">MSGEEDLQAFRTRVRTWLEKEAPAHGWTKESSGGRRRIGRGDHAAVERNKECQLALFEAGLAGLTWPEEFGGQGLTMREQIVFTEETRRYDLPLVMFIIGLGMCGPTILAVGSDEQKQRYIEPMLRGDEVWCQLFSEPGAGSDVAGLTTRAVKDGEDWVVNGQKVWTSGAHHCEFGILLARTSPDKSKHKGLTMFIVDLRSPGVTIQPIKQIDGGEHFNEVFFDDVRIPDANVLGGVDGGWHAATATLMNERVSLGAVRPLDDVHSTDDLIELARRRGLLTDDGVVRDLADLWMRERVVGLLGERITTALMQGTTPGPEGSVAKLVRTDFSNRSAEAGARFAGAAGVAWREDEAGADGYANTLLFTPSLSVAGGTDEVLKTIIGERVLGLPKEPAHDRDTPFRELSGRKA</sequence>
<keyword evidence="5 6" id="KW-0560">Oxidoreductase</keyword>
<dbReference type="InterPro" id="IPR052161">
    <property type="entry name" value="Mycobact_Acyl-CoA_DH"/>
</dbReference>
<dbReference type="Pfam" id="PF02770">
    <property type="entry name" value="Acyl-CoA_dh_M"/>
    <property type="match status" value="1"/>
</dbReference>
<keyword evidence="3 6" id="KW-0285">Flavoprotein</keyword>
<dbReference type="RefSeq" id="WP_345419136.1">
    <property type="nucleotide sequence ID" value="NZ_BAABGT010000040.1"/>
</dbReference>
<comment type="cofactor">
    <cofactor evidence="1 6">
        <name>FAD</name>
        <dbReference type="ChEBI" id="CHEBI:57692"/>
    </cofactor>
</comment>
<keyword evidence="4 6" id="KW-0274">FAD</keyword>
<dbReference type="SUPFAM" id="SSF56645">
    <property type="entry name" value="Acyl-CoA dehydrogenase NM domain-like"/>
    <property type="match status" value="1"/>
</dbReference>
<dbReference type="Proteomes" id="UP001501598">
    <property type="component" value="Unassembled WGS sequence"/>
</dbReference>
<comment type="similarity">
    <text evidence="2 6">Belongs to the acyl-CoA dehydrogenase family.</text>
</comment>
<evidence type="ECO:0000259" key="8">
    <source>
        <dbReference type="Pfam" id="PF00441"/>
    </source>
</evidence>
<comment type="caution">
    <text evidence="11">The sequence shown here is derived from an EMBL/GenBank/DDBJ whole genome shotgun (WGS) entry which is preliminary data.</text>
</comment>
<name>A0ABP8RU66_9PSEU</name>
<reference evidence="12" key="1">
    <citation type="journal article" date="2019" name="Int. J. Syst. Evol. Microbiol.">
        <title>The Global Catalogue of Microorganisms (GCM) 10K type strain sequencing project: providing services to taxonomists for standard genome sequencing and annotation.</title>
        <authorList>
            <consortium name="The Broad Institute Genomics Platform"/>
            <consortium name="The Broad Institute Genome Sequencing Center for Infectious Disease"/>
            <person name="Wu L."/>
            <person name="Ma J."/>
        </authorList>
    </citation>
    <scope>NUCLEOTIDE SEQUENCE [LARGE SCALE GENOMIC DNA]</scope>
    <source>
        <strain evidence="12">JCM 17906</strain>
    </source>
</reference>
<dbReference type="Gene3D" id="1.10.540.10">
    <property type="entry name" value="Acyl-CoA dehydrogenase/oxidase, N-terminal domain"/>
    <property type="match status" value="1"/>
</dbReference>
<dbReference type="InterPro" id="IPR036250">
    <property type="entry name" value="AcylCo_DH-like_C"/>
</dbReference>
<protein>
    <submittedName>
        <fullName evidence="11">Acyl-CoA dehydrogenase</fullName>
    </submittedName>
</protein>
<dbReference type="Pfam" id="PF02771">
    <property type="entry name" value="Acyl-CoA_dh_N"/>
    <property type="match status" value="1"/>
</dbReference>
<dbReference type="EMBL" id="BAABGT010000040">
    <property type="protein sequence ID" value="GAA4548465.1"/>
    <property type="molecule type" value="Genomic_DNA"/>
</dbReference>
<evidence type="ECO:0000259" key="10">
    <source>
        <dbReference type="Pfam" id="PF02771"/>
    </source>
</evidence>
<proteinExistence type="inferred from homology"/>
<dbReference type="PANTHER" id="PTHR43292:SF4">
    <property type="entry name" value="ACYL-COA DEHYDROGENASE FADE34"/>
    <property type="match status" value="1"/>
</dbReference>
<keyword evidence="12" id="KW-1185">Reference proteome</keyword>
<feature type="compositionally biased region" description="Basic and acidic residues" evidence="7">
    <location>
        <begin position="393"/>
        <end position="410"/>
    </location>
</feature>
<evidence type="ECO:0000313" key="11">
    <source>
        <dbReference type="EMBL" id="GAA4548465.1"/>
    </source>
</evidence>
<dbReference type="SUPFAM" id="SSF47203">
    <property type="entry name" value="Acyl-CoA dehydrogenase C-terminal domain-like"/>
    <property type="match status" value="1"/>
</dbReference>
<evidence type="ECO:0000256" key="5">
    <source>
        <dbReference type="ARBA" id="ARBA00023002"/>
    </source>
</evidence>
<dbReference type="InterPro" id="IPR037069">
    <property type="entry name" value="AcylCoA_DH/ox_N_sf"/>
</dbReference>
<accession>A0ABP8RU66</accession>
<feature type="domain" description="Acyl-CoA dehydrogenase/oxidase N-terminal" evidence="10">
    <location>
        <begin position="5"/>
        <end position="128"/>
    </location>
</feature>
<evidence type="ECO:0000256" key="3">
    <source>
        <dbReference type="ARBA" id="ARBA00022630"/>
    </source>
</evidence>
<evidence type="ECO:0000256" key="7">
    <source>
        <dbReference type="SAM" id="MobiDB-lite"/>
    </source>
</evidence>
<organism evidence="11 12">
    <name type="scientific">Pseudonocardia xishanensis</name>
    <dbReference type="NCBI Taxonomy" id="630995"/>
    <lineage>
        <taxon>Bacteria</taxon>
        <taxon>Bacillati</taxon>
        <taxon>Actinomycetota</taxon>
        <taxon>Actinomycetes</taxon>
        <taxon>Pseudonocardiales</taxon>
        <taxon>Pseudonocardiaceae</taxon>
        <taxon>Pseudonocardia</taxon>
    </lineage>
</organism>
<dbReference type="PANTHER" id="PTHR43292">
    <property type="entry name" value="ACYL-COA DEHYDROGENASE"/>
    <property type="match status" value="1"/>
</dbReference>
<feature type="region of interest" description="Disordered" evidence="7">
    <location>
        <begin position="391"/>
        <end position="410"/>
    </location>
</feature>
<dbReference type="InterPro" id="IPR009075">
    <property type="entry name" value="AcylCo_DH/oxidase_C"/>
</dbReference>
<dbReference type="Gene3D" id="1.20.140.10">
    <property type="entry name" value="Butyryl-CoA Dehydrogenase, subunit A, domain 3"/>
    <property type="match status" value="1"/>
</dbReference>
<evidence type="ECO:0000259" key="9">
    <source>
        <dbReference type="Pfam" id="PF02770"/>
    </source>
</evidence>
<feature type="domain" description="Acyl-CoA dehydrogenase/oxidase C-terminal" evidence="8">
    <location>
        <begin position="239"/>
        <end position="388"/>
    </location>
</feature>
<gene>
    <name evidence="11" type="ORF">GCM10023175_34790</name>
</gene>
<evidence type="ECO:0000256" key="2">
    <source>
        <dbReference type="ARBA" id="ARBA00009347"/>
    </source>
</evidence>
<feature type="domain" description="Acyl-CoA oxidase/dehydrogenase middle" evidence="9">
    <location>
        <begin position="132"/>
        <end position="226"/>
    </location>
</feature>
<evidence type="ECO:0000313" key="12">
    <source>
        <dbReference type="Proteomes" id="UP001501598"/>
    </source>
</evidence>